<gene>
    <name evidence="2" type="ORF">G3569_00385</name>
</gene>
<evidence type="ECO:0000313" key="2">
    <source>
        <dbReference type="EMBL" id="NGP86792.1"/>
    </source>
</evidence>
<reference evidence="2 3" key="1">
    <citation type="submission" date="2020-02" db="EMBL/GenBank/DDBJ databases">
        <title>Aliifodinibius halophilus 2W32, complete genome.</title>
        <authorList>
            <person name="Li Y."/>
            <person name="Wu S."/>
        </authorList>
    </citation>
    <scope>NUCLEOTIDE SEQUENCE [LARGE SCALE GENOMIC DNA]</scope>
    <source>
        <strain evidence="2 3">2W32</strain>
    </source>
</reference>
<name>A0A6M1T8T7_9BACT</name>
<feature type="transmembrane region" description="Helical" evidence="1">
    <location>
        <begin position="49"/>
        <end position="73"/>
    </location>
</feature>
<dbReference type="AlphaFoldDB" id="A0A6M1T8T7"/>
<keyword evidence="1" id="KW-0812">Transmembrane</keyword>
<feature type="transmembrane region" description="Helical" evidence="1">
    <location>
        <begin position="135"/>
        <end position="155"/>
    </location>
</feature>
<evidence type="ECO:0000256" key="1">
    <source>
        <dbReference type="SAM" id="Phobius"/>
    </source>
</evidence>
<feature type="transmembrane region" description="Helical" evidence="1">
    <location>
        <begin position="6"/>
        <end position="29"/>
    </location>
</feature>
<keyword evidence="1" id="KW-1133">Transmembrane helix</keyword>
<organism evidence="2 3">
    <name type="scientific">Fodinibius halophilus</name>
    <dbReference type="NCBI Taxonomy" id="1736908"/>
    <lineage>
        <taxon>Bacteria</taxon>
        <taxon>Pseudomonadati</taxon>
        <taxon>Balneolota</taxon>
        <taxon>Balneolia</taxon>
        <taxon>Balneolales</taxon>
        <taxon>Balneolaceae</taxon>
        <taxon>Fodinibius</taxon>
    </lineage>
</organism>
<evidence type="ECO:0000313" key="3">
    <source>
        <dbReference type="Proteomes" id="UP000479132"/>
    </source>
</evidence>
<feature type="transmembrane region" description="Helical" evidence="1">
    <location>
        <begin position="85"/>
        <end position="105"/>
    </location>
</feature>
<keyword evidence="1" id="KW-0472">Membrane</keyword>
<protein>
    <submittedName>
        <fullName evidence="2">DUF2269 family protein</fullName>
    </submittedName>
</protein>
<accession>A0A6M1T8T7</accession>
<sequence>MSYQFYFWLHIISYVIWLVAFAGSLICGIKIRIEDSTPVQKRLIRYERLLSAIGSYTGAIGIIISGSIMSSMSVGPPWGWFDVQLYPWLALKQLLFGIIILFLAIEIKRNIILKKYLSQQKEILYSKIKKRWRNAYRISMIIYALVVLSIFLGILKPALS</sequence>
<dbReference type="EMBL" id="JAALLS010000001">
    <property type="protein sequence ID" value="NGP86792.1"/>
    <property type="molecule type" value="Genomic_DNA"/>
</dbReference>
<dbReference type="RefSeq" id="WP_165264935.1">
    <property type="nucleotide sequence ID" value="NZ_JAALLS010000001.1"/>
</dbReference>
<comment type="caution">
    <text evidence="2">The sequence shown here is derived from an EMBL/GenBank/DDBJ whole genome shotgun (WGS) entry which is preliminary data.</text>
</comment>
<keyword evidence="3" id="KW-1185">Reference proteome</keyword>
<proteinExistence type="predicted"/>
<dbReference type="Proteomes" id="UP000479132">
    <property type="component" value="Unassembled WGS sequence"/>
</dbReference>